<proteinExistence type="predicted"/>
<dbReference type="SUPFAM" id="SSF57756">
    <property type="entry name" value="Retrovirus zinc finger-like domains"/>
    <property type="match status" value="1"/>
</dbReference>
<reference evidence="3" key="1">
    <citation type="journal article" date="2023" name="G3 (Bethesda)">
        <title>Whole genome assembly and annotation of the endangered Caribbean coral Acropora cervicornis.</title>
        <authorList>
            <person name="Selwyn J.D."/>
            <person name="Vollmer S.V."/>
        </authorList>
    </citation>
    <scope>NUCLEOTIDE SEQUENCE</scope>
    <source>
        <strain evidence="3">K2</strain>
    </source>
</reference>
<accession>A0AAD9Q1V5</accession>
<feature type="non-terminal residue" evidence="3">
    <location>
        <position position="359"/>
    </location>
</feature>
<organism evidence="3 4">
    <name type="scientific">Acropora cervicornis</name>
    <name type="common">Staghorn coral</name>
    <dbReference type="NCBI Taxonomy" id="6130"/>
    <lineage>
        <taxon>Eukaryota</taxon>
        <taxon>Metazoa</taxon>
        <taxon>Cnidaria</taxon>
        <taxon>Anthozoa</taxon>
        <taxon>Hexacorallia</taxon>
        <taxon>Scleractinia</taxon>
        <taxon>Astrocoeniina</taxon>
        <taxon>Acroporidae</taxon>
        <taxon>Acropora</taxon>
    </lineage>
</organism>
<dbReference type="Gene3D" id="4.10.60.10">
    <property type="entry name" value="Zinc finger, CCHC-type"/>
    <property type="match status" value="1"/>
</dbReference>
<gene>
    <name evidence="3" type="ORF">P5673_025732</name>
</gene>
<dbReference type="InterPro" id="IPR001878">
    <property type="entry name" value="Znf_CCHC"/>
</dbReference>
<keyword evidence="1" id="KW-0479">Metal-binding</keyword>
<dbReference type="InterPro" id="IPR036875">
    <property type="entry name" value="Znf_CCHC_sf"/>
</dbReference>
<evidence type="ECO:0000313" key="4">
    <source>
        <dbReference type="Proteomes" id="UP001249851"/>
    </source>
</evidence>
<evidence type="ECO:0000259" key="2">
    <source>
        <dbReference type="PROSITE" id="PS50158"/>
    </source>
</evidence>
<dbReference type="GO" id="GO:0003676">
    <property type="term" value="F:nucleic acid binding"/>
    <property type="evidence" value="ECO:0007669"/>
    <property type="project" value="InterPro"/>
</dbReference>
<dbReference type="SUPFAM" id="SSF50630">
    <property type="entry name" value="Acid proteases"/>
    <property type="match status" value="1"/>
</dbReference>
<name>A0AAD9Q1V5_ACRCE</name>
<comment type="caution">
    <text evidence="3">The sequence shown here is derived from an EMBL/GenBank/DDBJ whole genome shotgun (WGS) entry which is preliminary data.</text>
</comment>
<keyword evidence="1" id="KW-0863">Zinc-finger</keyword>
<dbReference type="PROSITE" id="PS50158">
    <property type="entry name" value="ZF_CCHC"/>
    <property type="match status" value="1"/>
</dbReference>
<dbReference type="GO" id="GO:0008270">
    <property type="term" value="F:zinc ion binding"/>
    <property type="evidence" value="ECO:0007669"/>
    <property type="project" value="UniProtKB-KW"/>
</dbReference>
<dbReference type="AlphaFoldDB" id="A0AAD9Q1V5"/>
<feature type="domain" description="CCHC-type" evidence="2">
    <location>
        <begin position="194"/>
        <end position="207"/>
    </location>
</feature>
<dbReference type="PANTHER" id="PTHR37984:SF13">
    <property type="entry name" value="RIBONUCLEASE H"/>
    <property type="match status" value="1"/>
</dbReference>
<keyword evidence="4" id="KW-1185">Reference proteome</keyword>
<dbReference type="Proteomes" id="UP001249851">
    <property type="component" value="Unassembled WGS sequence"/>
</dbReference>
<dbReference type="InterPro" id="IPR050951">
    <property type="entry name" value="Retrovirus_Pol_polyprotein"/>
</dbReference>
<dbReference type="EMBL" id="JARQWQ010000081">
    <property type="protein sequence ID" value="KAK2553014.1"/>
    <property type="molecule type" value="Genomic_DNA"/>
</dbReference>
<reference evidence="3" key="2">
    <citation type="journal article" date="2023" name="Science">
        <title>Genomic signatures of disease resistance in endangered staghorn corals.</title>
        <authorList>
            <person name="Vollmer S.V."/>
            <person name="Selwyn J.D."/>
            <person name="Despard B.A."/>
            <person name="Roesel C.L."/>
        </authorList>
    </citation>
    <scope>NUCLEOTIDE SEQUENCE</scope>
    <source>
        <strain evidence="3">K2</strain>
    </source>
</reference>
<keyword evidence="1" id="KW-0862">Zinc</keyword>
<sequence>YSERLNSYFVANNIGQVTADASDTAKREADKRKVAVTISLIGKQTYSTLKDLCLPNLPAEKAYDQLTEILKGYYKLKVLEVAESYRFHHTLQSENETVTEYANKLKHLAVNCNFGTYLTRALRDQFVGGPYFRTSVKVAQADELAEKESKQLQFNSNLSAKVQAVQSVPKKSSLAHPVNKQHVAITGKTPAKFCFRCGSSQHLADKCSHSTSVCNFCKKKGHIAKVCFKKKKEGSCHTTHLVTATATQEVNTNEGHGDTPDRFTVYMRSVKSCDSPTPTPPLYKLSVTVDNKEFPMEIDTGSAVTLLSATDFSKLGDHIEILKSPTVILKSYTGNIIECLGEKEMELKIGDQLDTLLVR</sequence>
<dbReference type="InterPro" id="IPR021109">
    <property type="entry name" value="Peptidase_aspartic_dom_sf"/>
</dbReference>
<protein>
    <submittedName>
        <fullName evidence="3">Gag polyprotein</fullName>
    </submittedName>
</protein>
<feature type="non-terminal residue" evidence="3">
    <location>
        <position position="1"/>
    </location>
</feature>
<dbReference type="PANTHER" id="PTHR37984">
    <property type="entry name" value="PROTEIN CBG26694"/>
    <property type="match status" value="1"/>
</dbReference>
<evidence type="ECO:0000313" key="3">
    <source>
        <dbReference type="EMBL" id="KAK2553014.1"/>
    </source>
</evidence>
<evidence type="ECO:0000256" key="1">
    <source>
        <dbReference type="PROSITE-ProRule" id="PRU00047"/>
    </source>
</evidence>
<dbReference type="SMART" id="SM00343">
    <property type="entry name" value="ZnF_C2HC"/>
    <property type="match status" value="2"/>
</dbReference>